<keyword evidence="10" id="KW-1185">Reference proteome</keyword>
<dbReference type="Pfam" id="PF04082">
    <property type="entry name" value="Fungal_trans"/>
    <property type="match status" value="1"/>
</dbReference>
<dbReference type="Gene3D" id="4.10.240.10">
    <property type="entry name" value="Zn(2)-C6 fungal-type DNA-binding domain"/>
    <property type="match status" value="1"/>
</dbReference>
<protein>
    <recommendedName>
        <fullName evidence="8">Zn(2)-C6 fungal-type domain-containing protein</fullName>
    </recommendedName>
</protein>
<evidence type="ECO:0000313" key="10">
    <source>
        <dbReference type="Proteomes" id="UP001610563"/>
    </source>
</evidence>
<evidence type="ECO:0000256" key="2">
    <source>
        <dbReference type="ARBA" id="ARBA00022723"/>
    </source>
</evidence>
<feature type="domain" description="Zn(2)-C6 fungal-type" evidence="8">
    <location>
        <begin position="52"/>
        <end position="81"/>
    </location>
</feature>
<feature type="compositionally biased region" description="Polar residues" evidence="7">
    <location>
        <begin position="790"/>
        <end position="799"/>
    </location>
</feature>
<dbReference type="PROSITE" id="PS50048">
    <property type="entry name" value="ZN2_CY6_FUNGAL_2"/>
    <property type="match status" value="1"/>
</dbReference>
<dbReference type="InterPro" id="IPR001138">
    <property type="entry name" value="Zn2Cys6_DnaBD"/>
</dbReference>
<dbReference type="SMART" id="SM00066">
    <property type="entry name" value="GAL4"/>
    <property type="match status" value="1"/>
</dbReference>
<evidence type="ECO:0000259" key="8">
    <source>
        <dbReference type="PROSITE" id="PS50048"/>
    </source>
</evidence>
<gene>
    <name evidence="9" type="ORF">BJX66DRAFT_311872</name>
</gene>
<evidence type="ECO:0000256" key="3">
    <source>
        <dbReference type="ARBA" id="ARBA00023015"/>
    </source>
</evidence>
<sequence length="854" mass="95473">MTRVLRTPPMTSSTSGRKVTPESGQASGEDLAHNATTSRQAKPKRRNRVILSCLECRRRKMKCDRGERCTPCRTSGNECVYVANPKEGDAAFRQKLVEMKDAKDALDGSLRPNSGVPVHRQGGTSARRKRAKAGEEVFSDESDSGADDAYLQPTPLAVQDAAYGDAVDDEVIDDLGVRIGRMRLGERIGGLFRPRIADEVSSTLEPAPQGRALSGMSTEVRGERHQRPSREPSNTLIFGQTTASAGVTEYIPPRHIADRLLDQYWAAVHPVARIVHRPSFAQRYETLWECIENGQHVSASLAAIVSSVLLSGALGMTDDSVLEAWNTSRAALQAQLKIGTENALSRAHVLQSTRLEVLQAFVAYMLATSVEQITRAHSVLCGMLVRQAECMGLHRDPTEFGFSPIECHVRRLIWYQVCYLDLKSSEVQGPRAFIHHDGYTTQLPLEMASLNNGAVWNDLILSMIRFECQEMQRHSYTHRNRVDLKRMTLTKAVAKIDEFRIAMDVKYGQYINSAAQNSMQKMSGLLLKLWVSLLYILPLHRYMNSVTYRVPDRLRQIVLMKGTEALEAAVALETEEDLKTWAWYAPAYQQYHTAFLLLVEVFNYPRRREANRIWRCLDFIFAEPLATLPPLTTANPMPTFDQIIEHRAVKARYLLTMISEKMRAYHAAKQSKLPAHFNESMIVVTPQIAGDELDPRMPLNYAHGEPEVSGPIASIHPEQAATNHQPPPPTIKVSCQPSSDASAPWNEYPQAPPYNTANSFPSSSESSPWGQQPSYHDLSGAPSKYGQYPSYATSTSQNDGGLPTDIDPRLLEIDWELWDTMFPPQANDGNLDLSDSYEWDSQGQGVYYSQGAFS</sequence>
<comment type="subcellular location">
    <subcellularLocation>
        <location evidence="1">Nucleus</location>
    </subcellularLocation>
</comment>
<dbReference type="PROSITE" id="PS00463">
    <property type="entry name" value="ZN2_CY6_FUNGAL_1"/>
    <property type="match status" value="1"/>
</dbReference>
<feature type="region of interest" description="Disordered" evidence="7">
    <location>
        <begin position="106"/>
        <end position="150"/>
    </location>
</feature>
<dbReference type="PANTHER" id="PTHR31001:SF40">
    <property type="entry name" value="ZN(II)2CYS6 TRANSCRIPTION FACTOR (EUROFUNG)"/>
    <property type="match status" value="1"/>
</dbReference>
<keyword evidence="2" id="KW-0479">Metal-binding</keyword>
<reference evidence="9 10" key="1">
    <citation type="submission" date="2024-07" db="EMBL/GenBank/DDBJ databases">
        <title>Section-level genome sequencing and comparative genomics of Aspergillus sections Usti and Cavernicolus.</title>
        <authorList>
            <consortium name="Lawrence Berkeley National Laboratory"/>
            <person name="Nybo J.L."/>
            <person name="Vesth T.C."/>
            <person name="Theobald S."/>
            <person name="Frisvad J.C."/>
            <person name="Larsen T.O."/>
            <person name="Kjaerboelling I."/>
            <person name="Rothschild-Mancinelli K."/>
            <person name="Lyhne E.K."/>
            <person name="Kogle M.E."/>
            <person name="Barry K."/>
            <person name="Clum A."/>
            <person name="Na H."/>
            <person name="Ledsgaard L."/>
            <person name="Lin J."/>
            <person name="Lipzen A."/>
            <person name="Kuo A."/>
            <person name="Riley R."/>
            <person name="Mondo S."/>
            <person name="Labutti K."/>
            <person name="Haridas S."/>
            <person name="Pangalinan J."/>
            <person name="Salamov A.A."/>
            <person name="Simmons B.A."/>
            <person name="Magnuson J.K."/>
            <person name="Chen J."/>
            <person name="Drula E."/>
            <person name="Henrissat B."/>
            <person name="Wiebenga A."/>
            <person name="Lubbers R.J."/>
            <person name="Gomes A.C."/>
            <person name="Makela M.R."/>
            <person name="Stajich J."/>
            <person name="Grigoriev I.V."/>
            <person name="Mortensen U.H."/>
            <person name="De Vries R.P."/>
            <person name="Baker S.E."/>
            <person name="Andersen M.R."/>
        </authorList>
    </citation>
    <scope>NUCLEOTIDE SEQUENCE [LARGE SCALE GENOMIC DNA]</scope>
    <source>
        <strain evidence="9 10">CBS 209.92</strain>
    </source>
</reference>
<proteinExistence type="predicted"/>
<evidence type="ECO:0000256" key="7">
    <source>
        <dbReference type="SAM" id="MobiDB-lite"/>
    </source>
</evidence>
<dbReference type="CDD" id="cd00067">
    <property type="entry name" value="GAL4"/>
    <property type="match status" value="1"/>
</dbReference>
<dbReference type="SUPFAM" id="SSF57701">
    <property type="entry name" value="Zn2/Cys6 DNA-binding domain"/>
    <property type="match status" value="1"/>
</dbReference>
<keyword evidence="3" id="KW-0805">Transcription regulation</keyword>
<dbReference type="Proteomes" id="UP001610563">
    <property type="component" value="Unassembled WGS sequence"/>
</dbReference>
<feature type="region of interest" description="Disordered" evidence="7">
    <location>
        <begin position="1"/>
        <end position="44"/>
    </location>
</feature>
<keyword evidence="5" id="KW-0804">Transcription</keyword>
<dbReference type="CDD" id="cd12148">
    <property type="entry name" value="fungal_TF_MHR"/>
    <property type="match status" value="1"/>
</dbReference>
<accession>A0ABR4FUP1</accession>
<dbReference type="InterPro" id="IPR050613">
    <property type="entry name" value="Sec_Metabolite_Reg"/>
</dbReference>
<feature type="region of interest" description="Disordered" evidence="7">
    <location>
        <begin position="718"/>
        <end position="807"/>
    </location>
</feature>
<keyword evidence="4" id="KW-0238">DNA-binding</keyword>
<feature type="compositionally biased region" description="Polar residues" evidence="7">
    <location>
        <begin position="9"/>
        <end position="26"/>
    </location>
</feature>
<feature type="compositionally biased region" description="Acidic residues" evidence="7">
    <location>
        <begin position="137"/>
        <end position="146"/>
    </location>
</feature>
<evidence type="ECO:0000313" key="9">
    <source>
        <dbReference type="EMBL" id="KAL2786964.1"/>
    </source>
</evidence>
<feature type="compositionally biased region" description="Low complexity" evidence="7">
    <location>
        <begin position="759"/>
        <end position="774"/>
    </location>
</feature>
<organism evidence="9 10">
    <name type="scientific">Aspergillus keveii</name>
    <dbReference type="NCBI Taxonomy" id="714993"/>
    <lineage>
        <taxon>Eukaryota</taxon>
        <taxon>Fungi</taxon>
        <taxon>Dikarya</taxon>
        <taxon>Ascomycota</taxon>
        <taxon>Pezizomycotina</taxon>
        <taxon>Eurotiomycetes</taxon>
        <taxon>Eurotiomycetidae</taxon>
        <taxon>Eurotiales</taxon>
        <taxon>Aspergillaceae</taxon>
        <taxon>Aspergillus</taxon>
        <taxon>Aspergillus subgen. Nidulantes</taxon>
    </lineage>
</organism>
<feature type="compositionally biased region" description="Basic and acidic residues" evidence="7">
    <location>
        <begin position="220"/>
        <end position="230"/>
    </location>
</feature>
<feature type="region of interest" description="Disordered" evidence="7">
    <location>
        <begin position="206"/>
        <end position="234"/>
    </location>
</feature>
<evidence type="ECO:0000256" key="6">
    <source>
        <dbReference type="ARBA" id="ARBA00023242"/>
    </source>
</evidence>
<evidence type="ECO:0000256" key="5">
    <source>
        <dbReference type="ARBA" id="ARBA00023163"/>
    </source>
</evidence>
<dbReference type="InterPro" id="IPR007219">
    <property type="entry name" value="XnlR_reg_dom"/>
</dbReference>
<evidence type="ECO:0000256" key="4">
    <source>
        <dbReference type="ARBA" id="ARBA00023125"/>
    </source>
</evidence>
<dbReference type="Pfam" id="PF00172">
    <property type="entry name" value="Zn_clus"/>
    <property type="match status" value="1"/>
</dbReference>
<dbReference type="EMBL" id="JBFTWV010000106">
    <property type="protein sequence ID" value="KAL2786964.1"/>
    <property type="molecule type" value="Genomic_DNA"/>
</dbReference>
<name>A0ABR4FUP1_9EURO</name>
<evidence type="ECO:0000256" key="1">
    <source>
        <dbReference type="ARBA" id="ARBA00004123"/>
    </source>
</evidence>
<keyword evidence="6" id="KW-0539">Nucleus</keyword>
<dbReference type="PANTHER" id="PTHR31001">
    <property type="entry name" value="UNCHARACTERIZED TRANSCRIPTIONAL REGULATORY PROTEIN"/>
    <property type="match status" value="1"/>
</dbReference>
<comment type="caution">
    <text evidence="9">The sequence shown here is derived from an EMBL/GenBank/DDBJ whole genome shotgun (WGS) entry which is preliminary data.</text>
</comment>
<dbReference type="InterPro" id="IPR036864">
    <property type="entry name" value="Zn2-C6_fun-type_DNA-bd_sf"/>
</dbReference>